<dbReference type="EMBL" id="AFHG01000045">
    <property type="protein sequence ID" value="EGK71835.1"/>
    <property type="molecule type" value="Genomic_DNA"/>
</dbReference>
<dbReference type="eggNOG" id="COG2308">
    <property type="taxonomic scope" value="Bacteria"/>
</dbReference>
<evidence type="ECO:0000259" key="2">
    <source>
        <dbReference type="Pfam" id="PF14403"/>
    </source>
</evidence>
<dbReference type="InterPro" id="IPR051680">
    <property type="entry name" value="ATP-dep_Glu-Cys_Ligase-2"/>
</dbReference>
<reference evidence="3 4" key="1">
    <citation type="journal article" date="2011" name="J. Bacteriol.">
        <title>Genome sequence of Methyloversatilis universalis FAM5T, a methylotrophic representative of the order Rhodocyclales.</title>
        <authorList>
            <person name="Kittichotirat W."/>
            <person name="Good N.M."/>
            <person name="Hall R."/>
            <person name="Bringel F."/>
            <person name="Lajus A."/>
            <person name="Medigue C."/>
            <person name="Smalley N.E."/>
            <person name="Beck D."/>
            <person name="Bumgarner R."/>
            <person name="Vuilleumier S."/>
            <person name="Kalyuzhnaya M.G."/>
        </authorList>
    </citation>
    <scope>NUCLEOTIDE SEQUENCE [LARGE SCALE GENOMIC DNA]</scope>
    <source>
        <strain evidence="4">ATCC BAA-1314 / JCM 13912 / FAM5</strain>
    </source>
</reference>
<name>F5RC62_METUF</name>
<sequence length="815" mass="89492">MARSLLQHYPHATTRYDELLSAPGTLRPHWAALFDAFESASRVQMQDRLASVRRQIRENGVTYNVYADPRGVERPWELDLLPLVIAADEWAQISSAVAQRAELLNRILADVYGPQQMLVEGLLPPALIHGHAGFLRPCHGLKVPGGIHLHLYAADLARSPDGGWWVLADRTQAPSGAGYSLENRLVISRVFSEQFRDLHVEHLAGFFATLRDTLAQHAPEGDGPPLTVLLTPGPYNETYFEHAYLARYLGFPLVEGSDLLVRDGKVWLKHLSGLRRVHAIVRRLDDDFCDPLELRADSALGVPGLLDAARRGQVLIANALGSNLLESGALLGFLPRLCERLLGEPLAMPSLATWWCGEEAALEDAIAKLDHLVIKPAFPQLRIESVFGADLDRRERAALIARMRARPHHYVAQELVQLAQAPVWDDSGPAPRLGARTVGLRVFACAGPEGYRVMPGGLARVAPEAQARVIAMQRGGASKDTWVLTDGAVDTFSLLRRTVGPSELVRAGSNLSSRMVENLFWFGRYCERCDNAARLLRAAIARHIESDDSGESVLIRLCRTTGQLAPVGDDDPGGALCDAALARDGALSALLHQLSAVAFSLRERMSIDNWRVISRLVETAGREPEVSPGAALEHLDRCVQAMMTLSGFALDGMTRDQGWRFLSMGRRIERLQFMCTALRHALAAGGEAPDWLLELADSTITYRSRYMTRPQWLPVLDLLVSDETNPRSIAYQALGLSDYLARLAAQFGAIDAGTLPDAVAELLALRPEQDLHTGSERLANLLDRLASAAYALSEQLGLRFFSHADPRWASGADLP</sequence>
<feature type="domain" description="DUF403" evidence="1">
    <location>
        <begin position="511"/>
        <end position="801"/>
    </location>
</feature>
<dbReference type="STRING" id="1000565.METUNv1_01859"/>
<dbReference type="eggNOG" id="COG2307">
    <property type="taxonomic scope" value="Bacteria"/>
</dbReference>
<dbReference type="Pfam" id="PF04168">
    <property type="entry name" value="Alpha-E"/>
    <property type="match status" value="1"/>
</dbReference>
<evidence type="ECO:0000259" key="1">
    <source>
        <dbReference type="Pfam" id="PF04168"/>
    </source>
</evidence>
<dbReference type="Gene3D" id="3.30.1490.270">
    <property type="match status" value="1"/>
</dbReference>
<accession>F5RC62</accession>
<dbReference type="Proteomes" id="UP000005019">
    <property type="component" value="Unassembled WGS sequence"/>
</dbReference>
<dbReference type="Pfam" id="PF14403">
    <property type="entry name" value="CP_ATPgrasp_2"/>
    <property type="match status" value="1"/>
</dbReference>
<organism evidence="3 4">
    <name type="scientific">Methyloversatilis universalis (strain ATCC BAA-1314 / DSM 25237 / JCM 13912 / CCUG 52030 / FAM5)</name>
    <dbReference type="NCBI Taxonomy" id="1000565"/>
    <lineage>
        <taxon>Bacteria</taxon>
        <taxon>Pseudomonadati</taxon>
        <taxon>Pseudomonadota</taxon>
        <taxon>Betaproteobacteria</taxon>
        <taxon>Nitrosomonadales</taxon>
        <taxon>Sterolibacteriaceae</taxon>
        <taxon>Methyloversatilis</taxon>
    </lineage>
</organism>
<dbReference type="AlphaFoldDB" id="F5RC62"/>
<dbReference type="InterPro" id="IPR025841">
    <property type="entry name" value="CP_ATPgrasp_2"/>
</dbReference>
<dbReference type="PANTHER" id="PTHR34595:SF2">
    <property type="entry name" value="BLR2978 PROTEIN"/>
    <property type="match status" value="1"/>
</dbReference>
<feature type="domain" description="Circularly permuted ATP-grasp type 2" evidence="2">
    <location>
        <begin position="82"/>
        <end position="462"/>
    </location>
</feature>
<protein>
    <submittedName>
        <fullName evidence="3">Uncharacterized protein</fullName>
    </submittedName>
</protein>
<dbReference type="OrthoDB" id="9804079at2"/>
<comment type="caution">
    <text evidence="3">The sequence shown here is derived from an EMBL/GenBank/DDBJ whole genome shotgun (WGS) entry which is preliminary data.</text>
</comment>
<dbReference type="InterPro" id="IPR007296">
    <property type="entry name" value="DUF403"/>
</dbReference>
<dbReference type="Gene3D" id="3.40.50.11290">
    <property type="match status" value="1"/>
</dbReference>
<dbReference type="PANTHER" id="PTHR34595">
    <property type="entry name" value="BLR5612 PROTEIN"/>
    <property type="match status" value="1"/>
</dbReference>
<evidence type="ECO:0000313" key="3">
    <source>
        <dbReference type="EMBL" id="EGK71835.1"/>
    </source>
</evidence>
<proteinExistence type="predicted"/>
<evidence type="ECO:0000313" key="4">
    <source>
        <dbReference type="Proteomes" id="UP000005019"/>
    </source>
</evidence>
<gene>
    <name evidence="3" type="ORF">METUNv1_01859</name>
</gene>
<dbReference type="SUPFAM" id="SSF56059">
    <property type="entry name" value="Glutathione synthetase ATP-binding domain-like"/>
    <property type="match status" value="1"/>
</dbReference>
<dbReference type="RefSeq" id="WP_008061024.1">
    <property type="nucleotide sequence ID" value="NZ_AFHG01000045.1"/>
</dbReference>
<keyword evidence="4" id="KW-1185">Reference proteome</keyword>